<feature type="compositionally biased region" description="Low complexity" evidence="1">
    <location>
        <begin position="107"/>
        <end position="124"/>
    </location>
</feature>
<proteinExistence type="predicted"/>
<comment type="caution">
    <text evidence="3">The sequence shown here is derived from an EMBL/GenBank/DDBJ whole genome shotgun (WGS) entry which is preliminary data.</text>
</comment>
<protein>
    <submittedName>
        <fullName evidence="3">Uncharacterized protein</fullName>
    </submittedName>
</protein>
<dbReference type="AlphaFoldDB" id="A0A2U3DPZ4"/>
<keyword evidence="2" id="KW-0472">Membrane</keyword>
<gene>
    <name evidence="3" type="ORF">PCL_11271</name>
</gene>
<dbReference type="EMBL" id="LCWV01000071">
    <property type="protein sequence ID" value="PWI64328.1"/>
    <property type="molecule type" value="Genomic_DNA"/>
</dbReference>
<evidence type="ECO:0000313" key="4">
    <source>
        <dbReference type="Proteomes" id="UP000245956"/>
    </source>
</evidence>
<reference evidence="3 4" key="1">
    <citation type="journal article" date="2016" name="Front. Microbiol.">
        <title>Genome and transcriptome sequences reveal the specific parasitism of the nematophagous Purpureocillium lilacinum 36-1.</title>
        <authorList>
            <person name="Xie J."/>
            <person name="Li S."/>
            <person name="Mo C."/>
            <person name="Xiao X."/>
            <person name="Peng D."/>
            <person name="Wang G."/>
            <person name="Xiao Y."/>
        </authorList>
    </citation>
    <scope>NUCLEOTIDE SEQUENCE [LARGE SCALE GENOMIC DNA]</scope>
    <source>
        <strain evidence="3 4">36-1</strain>
    </source>
</reference>
<keyword evidence="2" id="KW-0812">Transmembrane</keyword>
<name>A0A2U3DPZ4_PURLI</name>
<sequence length="136" mass="14456">MDKEASNRRHVQEWACSLRALREQWPAVAVAVALFCLLATVGHVGTAEKIPIIDVTGLQKFGYVAKLHAVANVPSDFPGAVNKGLVSRGLVPAQCCACPENTRTEPDATTASDAHARTHAAAGDAMDRRQGKDLTP</sequence>
<evidence type="ECO:0000256" key="2">
    <source>
        <dbReference type="SAM" id="Phobius"/>
    </source>
</evidence>
<feature type="transmembrane region" description="Helical" evidence="2">
    <location>
        <begin position="27"/>
        <end position="45"/>
    </location>
</feature>
<feature type="region of interest" description="Disordered" evidence="1">
    <location>
        <begin position="102"/>
        <end position="136"/>
    </location>
</feature>
<evidence type="ECO:0000256" key="1">
    <source>
        <dbReference type="SAM" id="MobiDB-lite"/>
    </source>
</evidence>
<dbReference type="Proteomes" id="UP000245956">
    <property type="component" value="Unassembled WGS sequence"/>
</dbReference>
<keyword evidence="2" id="KW-1133">Transmembrane helix</keyword>
<feature type="compositionally biased region" description="Basic and acidic residues" evidence="1">
    <location>
        <begin position="125"/>
        <end position="136"/>
    </location>
</feature>
<organism evidence="3 4">
    <name type="scientific">Purpureocillium lilacinum</name>
    <name type="common">Paecilomyces lilacinus</name>
    <dbReference type="NCBI Taxonomy" id="33203"/>
    <lineage>
        <taxon>Eukaryota</taxon>
        <taxon>Fungi</taxon>
        <taxon>Dikarya</taxon>
        <taxon>Ascomycota</taxon>
        <taxon>Pezizomycotina</taxon>
        <taxon>Sordariomycetes</taxon>
        <taxon>Hypocreomycetidae</taxon>
        <taxon>Hypocreales</taxon>
        <taxon>Ophiocordycipitaceae</taxon>
        <taxon>Purpureocillium</taxon>
    </lineage>
</organism>
<accession>A0A2U3DPZ4</accession>
<evidence type="ECO:0000313" key="3">
    <source>
        <dbReference type="EMBL" id="PWI64328.1"/>
    </source>
</evidence>